<evidence type="ECO:0000256" key="2">
    <source>
        <dbReference type="SAM" id="MobiDB-lite"/>
    </source>
</evidence>
<dbReference type="EMBL" id="BK014671">
    <property type="protein sequence ID" value="DAD67184.1"/>
    <property type="molecule type" value="Genomic_DNA"/>
</dbReference>
<feature type="region of interest" description="Disordered" evidence="2">
    <location>
        <begin position="16"/>
        <end position="104"/>
    </location>
</feature>
<protein>
    <submittedName>
        <fullName evidence="3">Uncharacterized protein</fullName>
    </submittedName>
</protein>
<feature type="coiled-coil region" evidence="1">
    <location>
        <begin position="224"/>
        <end position="251"/>
    </location>
</feature>
<accession>A0A8S5LB84</accession>
<name>A0A8S5LB84_9CAUD</name>
<reference evidence="3" key="1">
    <citation type="journal article" date="2021" name="Proc. Natl. Acad. Sci. U.S.A.">
        <title>A Catalog of Tens of Thousands of Viruses from Human Metagenomes Reveals Hidden Associations with Chronic Diseases.</title>
        <authorList>
            <person name="Tisza M.J."/>
            <person name="Buck C.B."/>
        </authorList>
    </citation>
    <scope>NUCLEOTIDE SEQUENCE</scope>
    <source>
        <strain evidence="3">CtRkj24</strain>
    </source>
</reference>
<organism evidence="3">
    <name type="scientific">Podoviridae sp. ctRkj24</name>
    <dbReference type="NCBI Taxonomy" id="2823559"/>
    <lineage>
        <taxon>Viruses</taxon>
        <taxon>Duplodnaviria</taxon>
        <taxon>Heunggongvirae</taxon>
        <taxon>Uroviricota</taxon>
        <taxon>Caudoviricetes</taxon>
    </lineage>
</organism>
<proteinExistence type="predicted"/>
<evidence type="ECO:0000256" key="1">
    <source>
        <dbReference type="SAM" id="Coils"/>
    </source>
</evidence>
<sequence>MNDWVYDLQRFAEGNAAEGAAADTPQAPAGQSVQEGAATSTGTPPAVEVHTEEGASDTPPAGGFAIQVDPVTGDRTLVQLTEEENEGTSVADEASQQTQEPPIAPTAYTANELLAALTTGRVDESRIPEELRPQYIAIRQQQQIAALTAQQQAMQMQPPQSPAAEGEQPQEGAELYRRIQEAAEKKAMKDFGIAPEQLSEMLYSDDPAETKKVEEFRVAVQMNVNAITREIDAYQMTLRQQQAEAQAFIQEFTPKMQQVQASEPNFNQIDVMMETYYRQLPYQEAVQVEAAIERYKNGTCTRADIPVLEGYYNKTRAAFYAKQTGLSPAPTPAPKATPPQVEGAGKVTPNAPDQVDWGAMRTMGVRERNEFLRAHLH</sequence>
<feature type="compositionally biased region" description="Polar residues" evidence="2">
    <location>
        <begin position="29"/>
        <end position="43"/>
    </location>
</feature>
<keyword evidence="1" id="KW-0175">Coiled coil</keyword>
<evidence type="ECO:0000313" key="3">
    <source>
        <dbReference type="EMBL" id="DAD67184.1"/>
    </source>
</evidence>
<feature type="region of interest" description="Disordered" evidence="2">
    <location>
        <begin position="150"/>
        <end position="172"/>
    </location>
</feature>
<feature type="region of interest" description="Disordered" evidence="2">
    <location>
        <begin position="325"/>
        <end position="355"/>
    </location>
</feature>